<name>A0ABW1VXK6_9GAMM</name>
<protein>
    <submittedName>
        <fullName evidence="1">Flagella biosynthesis regulatory protein FliZ</fullName>
    </submittedName>
</protein>
<accession>A0ABW1VXK6</accession>
<dbReference type="Proteomes" id="UP001596230">
    <property type="component" value="Unassembled WGS sequence"/>
</dbReference>
<keyword evidence="1" id="KW-0282">Flagellum</keyword>
<keyword evidence="1" id="KW-0966">Cell projection</keyword>
<gene>
    <name evidence="1" type="ORF">ACFP9W_04780</name>
</gene>
<dbReference type="EMBL" id="JBHSUB010000006">
    <property type="protein sequence ID" value="MFC6377408.1"/>
    <property type="molecule type" value="Genomic_DNA"/>
</dbReference>
<evidence type="ECO:0000313" key="2">
    <source>
        <dbReference type="Proteomes" id="UP001596230"/>
    </source>
</evidence>
<dbReference type="RefSeq" id="WP_212712498.1">
    <property type="nucleotide sequence ID" value="NZ_JBHSUB010000006.1"/>
</dbReference>
<keyword evidence="1" id="KW-0969">Cilium</keyword>
<reference evidence="2" key="1">
    <citation type="journal article" date="2019" name="Int. J. Syst. Evol. Microbiol.">
        <title>The Global Catalogue of Microorganisms (GCM) 10K type strain sequencing project: providing services to taxonomists for standard genome sequencing and annotation.</title>
        <authorList>
            <consortium name="The Broad Institute Genomics Platform"/>
            <consortium name="The Broad Institute Genome Sequencing Center for Infectious Disease"/>
            <person name="Wu L."/>
            <person name="Ma J."/>
        </authorList>
    </citation>
    <scope>NUCLEOTIDE SEQUENCE [LARGE SCALE GENOMIC DNA]</scope>
    <source>
        <strain evidence="2">CGMCC 1.18518</strain>
    </source>
</reference>
<organism evidence="1 2">
    <name type="scientific">Tatumella terrea</name>
    <dbReference type="NCBI Taxonomy" id="419007"/>
    <lineage>
        <taxon>Bacteria</taxon>
        <taxon>Pseudomonadati</taxon>
        <taxon>Pseudomonadota</taxon>
        <taxon>Gammaproteobacteria</taxon>
        <taxon>Enterobacterales</taxon>
        <taxon>Erwiniaceae</taxon>
        <taxon>Tatumella</taxon>
    </lineage>
</organism>
<evidence type="ECO:0000313" key="1">
    <source>
        <dbReference type="EMBL" id="MFC6377408.1"/>
    </source>
</evidence>
<proteinExistence type="predicted"/>
<sequence length="174" mass="20052">MKMTYQRLSRYIRDYKYAQHKCSSCGNELSRVRLLCSGKLITHKDIMAMDHPVSPEEWQEFMAQLEPVCRFCSTICTGRKATLFDIEGFKAHLVSDNTLCLATVREYVMRMRRLDQILTGKGLTVARLPDFGSPSQWERLLPDKSRINYRIALTKYACYAEKLSDTAHEAEGSV</sequence>
<comment type="caution">
    <text evidence="1">The sequence shown here is derived from an EMBL/GenBank/DDBJ whole genome shotgun (WGS) entry which is preliminary data.</text>
</comment>
<keyword evidence="2" id="KW-1185">Reference proteome</keyword>